<dbReference type="GO" id="GO:0030136">
    <property type="term" value="C:clathrin-coated vesicle"/>
    <property type="evidence" value="ECO:0007669"/>
    <property type="project" value="TreeGrafter"/>
</dbReference>
<gene>
    <name evidence="4" type="ORF">XAT740_LOCUS24762</name>
</gene>
<feature type="domain" description="ENTH" evidence="3">
    <location>
        <begin position="39"/>
        <end position="167"/>
    </location>
</feature>
<dbReference type="GO" id="GO:0032051">
    <property type="term" value="F:clathrin light chain binding"/>
    <property type="evidence" value="ECO:0007669"/>
    <property type="project" value="TreeGrafter"/>
</dbReference>
<dbReference type="EMBL" id="CAJNOR010001933">
    <property type="protein sequence ID" value="CAF1222056.1"/>
    <property type="molecule type" value="Genomic_DNA"/>
</dbReference>
<dbReference type="InterPro" id="IPR013809">
    <property type="entry name" value="ENTH"/>
</dbReference>
<reference evidence="4" key="1">
    <citation type="submission" date="2021-02" db="EMBL/GenBank/DDBJ databases">
        <authorList>
            <person name="Nowell W R."/>
        </authorList>
    </citation>
    <scope>NUCLEOTIDE SEQUENCE</scope>
</reference>
<dbReference type="GO" id="GO:0080025">
    <property type="term" value="F:phosphatidylinositol-3,5-bisphosphate binding"/>
    <property type="evidence" value="ECO:0007669"/>
    <property type="project" value="TreeGrafter"/>
</dbReference>
<dbReference type="PANTHER" id="PTHR10407">
    <property type="entry name" value="HUNTINGTIN INTERACTING PROTEIN 1"/>
    <property type="match status" value="1"/>
</dbReference>
<comment type="caution">
    <text evidence="4">The sequence shown here is derived from an EMBL/GenBank/DDBJ whole genome shotgun (WGS) entry which is preliminary data.</text>
</comment>
<dbReference type="SUPFAM" id="SSF48464">
    <property type="entry name" value="ENTH/VHS domain"/>
    <property type="match status" value="1"/>
</dbReference>
<feature type="coiled-coil region" evidence="1">
    <location>
        <begin position="376"/>
        <end position="438"/>
    </location>
</feature>
<dbReference type="CDD" id="cd14789">
    <property type="entry name" value="Tiki"/>
    <property type="match status" value="1"/>
</dbReference>
<dbReference type="GO" id="GO:0007015">
    <property type="term" value="P:actin filament organization"/>
    <property type="evidence" value="ECO:0007669"/>
    <property type="project" value="TreeGrafter"/>
</dbReference>
<keyword evidence="5" id="KW-1185">Reference proteome</keyword>
<dbReference type="InterPro" id="IPR002816">
    <property type="entry name" value="TraB/PrgY/GumN_fam"/>
</dbReference>
<dbReference type="GO" id="GO:0043325">
    <property type="term" value="F:phosphatidylinositol-3,4-bisphosphate binding"/>
    <property type="evidence" value="ECO:0007669"/>
    <property type="project" value="TreeGrafter"/>
</dbReference>
<proteinExistence type="predicted"/>
<dbReference type="SMART" id="SM00273">
    <property type="entry name" value="ENTH"/>
    <property type="match status" value="1"/>
</dbReference>
<protein>
    <recommendedName>
        <fullName evidence="3">ENTH domain-containing protein</fullName>
    </recommendedName>
</protein>
<dbReference type="GO" id="GO:0035615">
    <property type="term" value="F:clathrin adaptor activity"/>
    <property type="evidence" value="ECO:0007669"/>
    <property type="project" value="TreeGrafter"/>
</dbReference>
<organism evidence="4 5">
    <name type="scientific">Adineta ricciae</name>
    <name type="common">Rotifer</name>
    <dbReference type="NCBI Taxonomy" id="249248"/>
    <lineage>
        <taxon>Eukaryota</taxon>
        <taxon>Metazoa</taxon>
        <taxon>Spiralia</taxon>
        <taxon>Gnathifera</taxon>
        <taxon>Rotifera</taxon>
        <taxon>Eurotatoria</taxon>
        <taxon>Bdelloidea</taxon>
        <taxon>Adinetida</taxon>
        <taxon>Adinetidae</taxon>
        <taxon>Adineta</taxon>
    </lineage>
</organism>
<name>A0A814XYR9_ADIRI</name>
<dbReference type="Pfam" id="PF01963">
    <property type="entry name" value="TraB_PrgY_gumN"/>
    <property type="match status" value="1"/>
</dbReference>
<feature type="region of interest" description="Disordered" evidence="2">
    <location>
        <begin position="861"/>
        <end position="881"/>
    </location>
</feature>
<evidence type="ECO:0000256" key="1">
    <source>
        <dbReference type="SAM" id="Coils"/>
    </source>
</evidence>
<dbReference type="Gene3D" id="1.25.40.90">
    <property type="match status" value="1"/>
</dbReference>
<dbReference type="GO" id="GO:0048268">
    <property type="term" value="P:clathrin coat assembly"/>
    <property type="evidence" value="ECO:0007669"/>
    <property type="project" value="TreeGrafter"/>
</dbReference>
<dbReference type="GO" id="GO:0030864">
    <property type="term" value="C:cortical actin cytoskeleton"/>
    <property type="evidence" value="ECO:0007669"/>
    <property type="project" value="TreeGrafter"/>
</dbReference>
<dbReference type="InterPro" id="IPR011417">
    <property type="entry name" value="ANTH_dom"/>
</dbReference>
<dbReference type="PANTHER" id="PTHR10407:SF15">
    <property type="entry name" value="HUNTINGTIN INTERACTING PROTEIN 1"/>
    <property type="match status" value="1"/>
</dbReference>
<dbReference type="InterPro" id="IPR030224">
    <property type="entry name" value="Sla2_fam"/>
</dbReference>
<dbReference type="InterPro" id="IPR008942">
    <property type="entry name" value="ENTH_VHS"/>
</dbReference>
<dbReference type="Proteomes" id="UP000663828">
    <property type="component" value="Unassembled WGS sequence"/>
</dbReference>
<sequence>MSFNILLKMSVNKNRSSLVNLNQLVLNIPIRRKLTEQDNRDKFEWDQWQSTTKAINNVEVPAKEKHIRNLVIGTFRLDGSRLFWSMVIRLQTDSHPITCWKFCYVVHRLLKDGHRHVIHDCIILTPYFDQLCKYWSGVQQGYGLLSYRYCHLLVSKLKFHVRNPKFTGNLTIDENNDLRRLLNDNYNLYSQLCLDLFEYMEEILNLVQVIFSSLDQSRTNSMTATGQCRLNPLIACVQDSSLLYDYIVKVLFKLHEGNEKIALSFNSLRIEENIGLAGDTLQTHRLKLSDHFRRLKRFYSQTSTLQYFRNLIKVPILPESPPNFNIKDDMKNYKSPMPIVTTSTTDDILVDTSDDNKVALKSTVSEDSMFNRSKEISDLEQRVMQYDAMLKQSRSETDDLHRTIAAKDAELLAEKNHRSQLEEQLRQQLDNRQRIDEIQAMDKNSNEKFNKLLETYNKLREEHVVVLRREGENKKQLTDLNQQHEELKGEYKKKEEEFNQNYEKLNNEIVQLRQTNNELQDRIQILTTERNDYQSMTISAKERLQQIENAKQSVEEHFKQLESDKTRLNQDKSTFEQKLNQTEGARQDLFYKNREHEENLIDLIHDKEMLELKIIDLEETIREWAQRYLDTADKQKLIQANHEKLVNNLKQQYKYTILTYCINQMHDGIERTKNVELFNGKHSSDYLQTKIQLANGSVKKMLDLWNKQNDSDESDECIALSNSMVEIVLHGKIVANNTSDLNFGSACRDVTLSCIDLYNNYQAPSAGNEIEKQTKELTKRLSSLADKAKKTYEATILWRINTNPPAYLFGTVHLPQPEIWSSLSNAVKSAFENSTHFLPEFDVTNFFSFTRIRMCMNSYMSSKGRGQPPAPPPSGTMNQNGPQAQLLDIYLAMEARREGKNVDSLETADIYCEFTKFQMESFSNTNIPGNSAQQPFPNEKSNMEIKHVYNCDINLPQELLAPSTVQIEDKALLEFKQRLEEIVGRRDTLMAAKINSLLKENSPDKRYFFAVGFMHLMSPTGIIAKLRQNYGYSITRLCTDPPRFRATLGCQASSWCDAIA</sequence>
<dbReference type="AlphaFoldDB" id="A0A814XYR9"/>
<evidence type="ECO:0000259" key="3">
    <source>
        <dbReference type="PROSITE" id="PS50942"/>
    </source>
</evidence>
<dbReference type="Pfam" id="PF07651">
    <property type="entry name" value="ANTH"/>
    <property type="match status" value="1"/>
</dbReference>
<evidence type="ECO:0000256" key="2">
    <source>
        <dbReference type="SAM" id="MobiDB-lite"/>
    </source>
</evidence>
<accession>A0A814XYR9</accession>
<feature type="coiled-coil region" evidence="1">
    <location>
        <begin position="467"/>
        <end position="627"/>
    </location>
</feature>
<dbReference type="GO" id="GO:0006897">
    <property type="term" value="P:endocytosis"/>
    <property type="evidence" value="ECO:0007669"/>
    <property type="project" value="InterPro"/>
</dbReference>
<dbReference type="PROSITE" id="PS50942">
    <property type="entry name" value="ENTH"/>
    <property type="match status" value="1"/>
</dbReference>
<evidence type="ECO:0000313" key="5">
    <source>
        <dbReference type="Proteomes" id="UP000663828"/>
    </source>
</evidence>
<evidence type="ECO:0000313" key="4">
    <source>
        <dbReference type="EMBL" id="CAF1222056.1"/>
    </source>
</evidence>
<keyword evidence="1" id="KW-0175">Coiled coil</keyword>
<dbReference type="GO" id="GO:0051015">
    <property type="term" value="F:actin filament binding"/>
    <property type="evidence" value="ECO:0007669"/>
    <property type="project" value="TreeGrafter"/>
</dbReference>